<accession>A0ABY6N612</accession>
<dbReference type="InterPro" id="IPR008894">
    <property type="entry name" value="QdtA_cupin_dom"/>
</dbReference>
<dbReference type="SUPFAM" id="SSF51182">
    <property type="entry name" value="RmlC-like cupins"/>
    <property type="match status" value="1"/>
</dbReference>
<proteinExistence type="predicted"/>
<evidence type="ECO:0000313" key="2">
    <source>
        <dbReference type="EMBL" id="UZE97551.1"/>
    </source>
</evidence>
<gene>
    <name evidence="2" type="ORF">NKI27_07360</name>
</gene>
<dbReference type="Proteomes" id="UP001163739">
    <property type="component" value="Chromosome"/>
</dbReference>
<reference evidence="2" key="1">
    <citation type="submission" date="2022-06" db="EMBL/GenBank/DDBJ databases">
        <title>Alkalimarinus sp. nov., isolated from gut of a Alitta virens.</title>
        <authorList>
            <person name="Yang A.I."/>
            <person name="Shin N.-R."/>
        </authorList>
    </citation>
    <scope>NUCLEOTIDE SEQUENCE</scope>
    <source>
        <strain evidence="2">A2M4</strain>
    </source>
</reference>
<evidence type="ECO:0000313" key="3">
    <source>
        <dbReference type="Proteomes" id="UP001163739"/>
    </source>
</evidence>
<dbReference type="EMBL" id="CP100390">
    <property type="protein sequence ID" value="UZE97551.1"/>
    <property type="molecule type" value="Genomic_DNA"/>
</dbReference>
<dbReference type="RefSeq" id="WP_265049025.1">
    <property type="nucleotide sequence ID" value="NZ_CP100390.1"/>
</dbReference>
<dbReference type="CDD" id="cd20292">
    <property type="entry name" value="cupin_QdtA-like"/>
    <property type="match status" value="1"/>
</dbReference>
<sequence length="133" mass="15573">MEVRFIEFQKHGDDRGALIALEQDINIPFDIKRVYYLFNTEKDIRRGMHAHKNLRQLAVAVKGSVRFLLDNGTEKIELLLDNPSQGLYIGPGVWREMYSFSDDCVLMILADHVYEESDYIRDYDLFIKSVVKK</sequence>
<organism evidence="2 3">
    <name type="scientific">Alkalimarinus alittae</name>
    <dbReference type="NCBI Taxonomy" id="2961619"/>
    <lineage>
        <taxon>Bacteria</taxon>
        <taxon>Pseudomonadati</taxon>
        <taxon>Pseudomonadota</taxon>
        <taxon>Gammaproteobacteria</taxon>
        <taxon>Alteromonadales</taxon>
        <taxon>Alteromonadaceae</taxon>
        <taxon>Alkalimarinus</taxon>
    </lineage>
</organism>
<feature type="domain" description="Sugar 3,4-ketoisomerase QdtA cupin" evidence="1">
    <location>
        <begin position="1"/>
        <end position="129"/>
    </location>
</feature>
<keyword evidence="3" id="KW-1185">Reference proteome</keyword>
<dbReference type="InterPro" id="IPR014710">
    <property type="entry name" value="RmlC-like_jellyroll"/>
</dbReference>
<evidence type="ECO:0000259" key="1">
    <source>
        <dbReference type="Pfam" id="PF05523"/>
    </source>
</evidence>
<protein>
    <submittedName>
        <fullName evidence="2">FdtA/QdtA family cupin domain-containing protein</fullName>
    </submittedName>
</protein>
<dbReference type="InterPro" id="IPR011051">
    <property type="entry name" value="RmlC_Cupin_sf"/>
</dbReference>
<dbReference type="Gene3D" id="2.60.120.10">
    <property type="entry name" value="Jelly Rolls"/>
    <property type="match status" value="1"/>
</dbReference>
<name>A0ABY6N612_9ALTE</name>
<dbReference type="Pfam" id="PF05523">
    <property type="entry name" value="FdtA"/>
    <property type="match status" value="1"/>
</dbReference>